<proteinExistence type="predicted"/>
<accession>A0A852RR68</accession>
<dbReference type="RefSeq" id="WP_179726691.1">
    <property type="nucleotide sequence ID" value="NZ_BAABEF010000001.1"/>
</dbReference>
<evidence type="ECO:0008006" key="4">
    <source>
        <dbReference type="Google" id="ProtNLM"/>
    </source>
</evidence>
<keyword evidence="3" id="KW-1185">Reference proteome</keyword>
<name>A0A852RR68_9ACTN</name>
<evidence type="ECO:0000313" key="3">
    <source>
        <dbReference type="Proteomes" id="UP000582231"/>
    </source>
</evidence>
<gene>
    <name evidence="2" type="ORF">BJ958_001990</name>
</gene>
<dbReference type="Proteomes" id="UP000582231">
    <property type="component" value="Unassembled WGS sequence"/>
</dbReference>
<reference evidence="2 3" key="1">
    <citation type="submission" date="2020-07" db="EMBL/GenBank/DDBJ databases">
        <title>Sequencing the genomes of 1000 actinobacteria strains.</title>
        <authorList>
            <person name="Klenk H.-P."/>
        </authorList>
    </citation>
    <scope>NUCLEOTIDE SEQUENCE [LARGE SCALE GENOMIC DNA]</scope>
    <source>
        <strain evidence="2 3">DSM 19082</strain>
    </source>
</reference>
<evidence type="ECO:0000256" key="1">
    <source>
        <dbReference type="SAM" id="SignalP"/>
    </source>
</evidence>
<dbReference type="EMBL" id="JACCBF010000001">
    <property type="protein sequence ID" value="NYD30444.1"/>
    <property type="molecule type" value="Genomic_DNA"/>
</dbReference>
<dbReference type="AlphaFoldDB" id="A0A852RR68"/>
<feature type="signal peptide" evidence="1">
    <location>
        <begin position="1"/>
        <end position="18"/>
    </location>
</feature>
<protein>
    <recommendedName>
        <fullName evidence="4">Ig-like domain repeat protein</fullName>
    </recommendedName>
</protein>
<feature type="chain" id="PRO_5038481146" description="Ig-like domain repeat protein" evidence="1">
    <location>
        <begin position="19"/>
        <end position="259"/>
    </location>
</feature>
<evidence type="ECO:0000313" key="2">
    <source>
        <dbReference type="EMBL" id="NYD30444.1"/>
    </source>
</evidence>
<sequence length="259" mass="27009">MRRLVSAGVIAITSLALATPALTSTAAATPGTADTAVVAAKVKAGKFKIKKSADGVQPGISKLVLTSKGLAGKGKVKYTITGDNGAVLKGKAKVKKGKAKYLVPALGTGHYKVKAKFNGRKGKTKFEVYDSAMTLNTTAVACYRSDFRSPYTKKSTQLSGSVRYKGAPATSGYVDVYQNGNAAGGSSSPYLLRFASVNPANGTFTFTTGFCSSIINGGTGSALKAGLPNGQYQFQAYYTKDAGYDDYFSSNYITVTVQD</sequence>
<organism evidence="2 3">
    <name type="scientific">Nocardioides kongjuensis</name>
    <dbReference type="NCBI Taxonomy" id="349522"/>
    <lineage>
        <taxon>Bacteria</taxon>
        <taxon>Bacillati</taxon>
        <taxon>Actinomycetota</taxon>
        <taxon>Actinomycetes</taxon>
        <taxon>Propionibacteriales</taxon>
        <taxon>Nocardioidaceae</taxon>
        <taxon>Nocardioides</taxon>
    </lineage>
</organism>
<keyword evidence="1" id="KW-0732">Signal</keyword>
<comment type="caution">
    <text evidence="2">The sequence shown here is derived from an EMBL/GenBank/DDBJ whole genome shotgun (WGS) entry which is preliminary data.</text>
</comment>